<comment type="caution">
    <text evidence="2">The sequence shown here is derived from an EMBL/GenBank/DDBJ whole genome shotgun (WGS) entry which is preliminary data.</text>
</comment>
<name>A0A1V6WNS7_PENNA</name>
<reference evidence="3" key="1">
    <citation type="journal article" date="2017" name="Nat. Microbiol.">
        <title>Global analysis of biosynthetic gene clusters reveals vast potential of secondary metabolite production in Penicillium species.</title>
        <authorList>
            <person name="Nielsen J.C."/>
            <person name="Grijseels S."/>
            <person name="Prigent S."/>
            <person name="Ji B."/>
            <person name="Dainat J."/>
            <person name="Nielsen K.F."/>
            <person name="Frisvad J.C."/>
            <person name="Workman M."/>
            <person name="Nielsen J."/>
        </authorList>
    </citation>
    <scope>NUCLEOTIDE SEQUENCE [LARGE SCALE GENOMIC DNA]</scope>
    <source>
        <strain evidence="3">IBT 13039</strain>
    </source>
</reference>
<gene>
    <name evidence="2" type="ORF">PENNAL_c0225G06363</name>
</gene>
<dbReference type="AlphaFoldDB" id="A0A1V6WNS7"/>
<feature type="region of interest" description="Disordered" evidence="1">
    <location>
        <begin position="82"/>
        <end position="110"/>
    </location>
</feature>
<sequence length="110" mass="13087">MASHSNTIIIADDVELPNPRPGSSRPRRAPRYNYSYEDSESMFIDAADDETRTRKRKRTEKKKPSALDNAFQLLNKEVRHEVKRLKKENRMRHDELRQEKERYQKSQITG</sequence>
<organism evidence="2 3">
    <name type="scientific">Penicillium nalgiovense</name>
    <dbReference type="NCBI Taxonomy" id="60175"/>
    <lineage>
        <taxon>Eukaryota</taxon>
        <taxon>Fungi</taxon>
        <taxon>Dikarya</taxon>
        <taxon>Ascomycota</taxon>
        <taxon>Pezizomycotina</taxon>
        <taxon>Eurotiomycetes</taxon>
        <taxon>Eurotiomycetidae</taxon>
        <taxon>Eurotiales</taxon>
        <taxon>Aspergillaceae</taxon>
        <taxon>Penicillium</taxon>
    </lineage>
</organism>
<dbReference type="STRING" id="60175.A0A1V6WNS7"/>
<accession>A0A1V6WNS7</accession>
<dbReference type="EMBL" id="MOOB01000225">
    <property type="protein sequence ID" value="OQE64550.1"/>
    <property type="molecule type" value="Genomic_DNA"/>
</dbReference>
<evidence type="ECO:0000313" key="2">
    <source>
        <dbReference type="EMBL" id="OQE64550.1"/>
    </source>
</evidence>
<dbReference type="Proteomes" id="UP000191691">
    <property type="component" value="Unassembled WGS sequence"/>
</dbReference>
<feature type="compositionally biased region" description="Basic and acidic residues" evidence="1">
    <location>
        <begin position="91"/>
        <end position="104"/>
    </location>
</feature>
<feature type="region of interest" description="Disordered" evidence="1">
    <location>
        <begin position="1"/>
        <end position="69"/>
    </location>
</feature>
<evidence type="ECO:0000313" key="3">
    <source>
        <dbReference type="Proteomes" id="UP000191691"/>
    </source>
</evidence>
<evidence type="ECO:0000256" key="1">
    <source>
        <dbReference type="SAM" id="MobiDB-lite"/>
    </source>
</evidence>
<keyword evidence="3" id="KW-1185">Reference proteome</keyword>
<proteinExistence type="predicted"/>
<protein>
    <submittedName>
        <fullName evidence="2">Uncharacterized protein</fullName>
    </submittedName>
</protein>